<evidence type="ECO:0000313" key="1">
    <source>
        <dbReference type="EMBL" id="KAK3280834.1"/>
    </source>
</evidence>
<keyword evidence="2" id="KW-1185">Reference proteome</keyword>
<gene>
    <name evidence="1" type="ORF">CYMTET_11351</name>
</gene>
<reference evidence="1 2" key="1">
    <citation type="journal article" date="2015" name="Genome Biol. Evol.">
        <title>Comparative Genomics of a Bacterivorous Green Alga Reveals Evolutionary Causalities and Consequences of Phago-Mixotrophic Mode of Nutrition.</title>
        <authorList>
            <person name="Burns J.A."/>
            <person name="Paasch A."/>
            <person name="Narechania A."/>
            <person name="Kim E."/>
        </authorList>
    </citation>
    <scope>NUCLEOTIDE SEQUENCE [LARGE SCALE GENOMIC DNA]</scope>
    <source>
        <strain evidence="1 2">PLY_AMNH</strain>
    </source>
</reference>
<dbReference type="EMBL" id="LGRX02004241">
    <property type="protein sequence ID" value="KAK3280834.1"/>
    <property type="molecule type" value="Genomic_DNA"/>
</dbReference>
<name>A0AAE0LDJ8_9CHLO</name>
<comment type="caution">
    <text evidence="1">The sequence shown here is derived from an EMBL/GenBank/DDBJ whole genome shotgun (WGS) entry which is preliminary data.</text>
</comment>
<protein>
    <submittedName>
        <fullName evidence="1">Uncharacterized protein</fullName>
    </submittedName>
</protein>
<dbReference type="Proteomes" id="UP001190700">
    <property type="component" value="Unassembled WGS sequence"/>
</dbReference>
<proteinExistence type="predicted"/>
<evidence type="ECO:0000313" key="2">
    <source>
        <dbReference type="Proteomes" id="UP001190700"/>
    </source>
</evidence>
<sequence length="85" mass="8781">MAEMAEMVEGEKGAVAREVLGDKVVEMGMEAEVTGVIVHSHTAIGDGSVASWLDTAIGDGSVTSWLDTANGNGSVASWLDTTIEE</sequence>
<dbReference type="AlphaFoldDB" id="A0AAE0LDJ8"/>
<accession>A0AAE0LDJ8</accession>
<organism evidence="1 2">
    <name type="scientific">Cymbomonas tetramitiformis</name>
    <dbReference type="NCBI Taxonomy" id="36881"/>
    <lineage>
        <taxon>Eukaryota</taxon>
        <taxon>Viridiplantae</taxon>
        <taxon>Chlorophyta</taxon>
        <taxon>Pyramimonadophyceae</taxon>
        <taxon>Pyramimonadales</taxon>
        <taxon>Pyramimonadaceae</taxon>
        <taxon>Cymbomonas</taxon>
    </lineage>
</organism>